<dbReference type="CDD" id="cd20298">
    <property type="entry name" value="cupin_UAH"/>
    <property type="match status" value="1"/>
</dbReference>
<comment type="catalytic activity">
    <reaction evidence="4">
        <text>(S)-ureidoglycolate = urea + glyoxylate</text>
        <dbReference type="Rhea" id="RHEA:11304"/>
        <dbReference type="ChEBI" id="CHEBI:16199"/>
        <dbReference type="ChEBI" id="CHEBI:36655"/>
        <dbReference type="ChEBI" id="CHEBI:57296"/>
        <dbReference type="EC" id="4.3.2.3"/>
    </reaction>
</comment>
<dbReference type="GO" id="GO:0006144">
    <property type="term" value="P:purine nucleobase metabolic process"/>
    <property type="evidence" value="ECO:0007669"/>
    <property type="project" value="UniProtKB-KW"/>
</dbReference>
<dbReference type="InterPro" id="IPR011051">
    <property type="entry name" value="RmlC_Cupin_sf"/>
</dbReference>
<dbReference type="STRING" id="582667.SAMN05192568_1011100"/>
<evidence type="ECO:0000256" key="3">
    <source>
        <dbReference type="ARBA" id="ARBA00023239"/>
    </source>
</evidence>
<evidence type="ECO:0000313" key="6">
    <source>
        <dbReference type="Proteomes" id="UP000199048"/>
    </source>
</evidence>
<dbReference type="InterPro" id="IPR024060">
    <property type="entry name" value="Ureidoglycolate_lyase_dom_sf"/>
</dbReference>
<dbReference type="PANTHER" id="PTHR21221:SF1">
    <property type="entry name" value="UREIDOGLYCOLATE LYASE"/>
    <property type="match status" value="1"/>
</dbReference>
<dbReference type="GO" id="GO:0050385">
    <property type="term" value="F:ureidoglycolate lyase activity"/>
    <property type="evidence" value="ECO:0007669"/>
    <property type="project" value="UniProtKB-EC"/>
</dbReference>
<dbReference type="GO" id="GO:0000256">
    <property type="term" value="P:allantoin catabolic process"/>
    <property type="evidence" value="ECO:0007669"/>
    <property type="project" value="InterPro"/>
</dbReference>
<keyword evidence="3 5" id="KW-0456">Lyase</keyword>
<evidence type="ECO:0000256" key="1">
    <source>
        <dbReference type="ARBA" id="ARBA00011738"/>
    </source>
</evidence>
<sequence>MRTITIAEMTTEAFAPYGDLLRAPATPPRQDQAGTMQNTRPAARANLALIHSEPMDQLMPLRRLERHLHSNQAFLPLAVEAYVVVVAPDRDGRPDEARIQAFRVPGHAGINYRAGAWHAHMMTLQAPGTFAMIVHEDGTEADCDFAAIAPLTVVLPQSAQENGRRLRDLESL</sequence>
<evidence type="ECO:0000256" key="2">
    <source>
        <dbReference type="ARBA" id="ARBA00022631"/>
    </source>
</evidence>
<dbReference type="EMBL" id="FOTK01000011">
    <property type="protein sequence ID" value="SFL81429.1"/>
    <property type="molecule type" value="Genomic_DNA"/>
</dbReference>
<keyword evidence="2" id="KW-0659">Purine metabolism</keyword>
<dbReference type="InterPro" id="IPR047233">
    <property type="entry name" value="UAH_cupin"/>
</dbReference>
<gene>
    <name evidence="5" type="ORF">SAMN05192568_1011100</name>
</gene>
<dbReference type="SUPFAM" id="SSF51182">
    <property type="entry name" value="RmlC-like cupins"/>
    <property type="match status" value="1"/>
</dbReference>
<dbReference type="Proteomes" id="UP000199048">
    <property type="component" value="Unassembled WGS sequence"/>
</dbReference>
<accession>A0A1I4KSA0</accession>
<dbReference type="Pfam" id="PF04115">
    <property type="entry name" value="Ureidogly_lyase"/>
    <property type="match status" value="1"/>
</dbReference>
<dbReference type="InterPro" id="IPR007247">
    <property type="entry name" value="Ureidogly_lyase"/>
</dbReference>
<dbReference type="RefSeq" id="WP_167367717.1">
    <property type="nucleotide sequence ID" value="NZ_FOTK01000011.1"/>
</dbReference>
<dbReference type="AlphaFoldDB" id="A0A1I4KSA0"/>
<dbReference type="GO" id="GO:0004848">
    <property type="term" value="F:ureidoglycolate hydrolase activity"/>
    <property type="evidence" value="ECO:0007669"/>
    <property type="project" value="InterPro"/>
</dbReference>
<proteinExistence type="predicted"/>
<comment type="subunit">
    <text evidence="1">Homodimer.</text>
</comment>
<organism evidence="5 6">
    <name type="scientific">Methylobacterium pseudosasicola</name>
    <dbReference type="NCBI Taxonomy" id="582667"/>
    <lineage>
        <taxon>Bacteria</taxon>
        <taxon>Pseudomonadati</taxon>
        <taxon>Pseudomonadota</taxon>
        <taxon>Alphaproteobacteria</taxon>
        <taxon>Hyphomicrobiales</taxon>
        <taxon>Methylobacteriaceae</taxon>
        <taxon>Methylobacterium</taxon>
    </lineage>
</organism>
<reference evidence="6" key="1">
    <citation type="submission" date="2016-10" db="EMBL/GenBank/DDBJ databases">
        <authorList>
            <person name="Varghese N."/>
            <person name="Submissions S."/>
        </authorList>
    </citation>
    <scope>NUCLEOTIDE SEQUENCE [LARGE SCALE GENOMIC DNA]</scope>
    <source>
        <strain evidence="6">BL36</strain>
    </source>
</reference>
<name>A0A1I4KSA0_9HYPH</name>
<dbReference type="Gene3D" id="2.60.120.480">
    <property type="entry name" value="Ureidoglycolate hydrolase"/>
    <property type="match status" value="1"/>
</dbReference>
<evidence type="ECO:0000313" key="5">
    <source>
        <dbReference type="EMBL" id="SFL81429.1"/>
    </source>
</evidence>
<keyword evidence="6" id="KW-1185">Reference proteome</keyword>
<evidence type="ECO:0000256" key="4">
    <source>
        <dbReference type="ARBA" id="ARBA00047684"/>
    </source>
</evidence>
<protein>
    <submittedName>
        <fullName evidence="5">Ureidoglycolate lyase</fullName>
    </submittedName>
</protein>
<dbReference type="PANTHER" id="PTHR21221">
    <property type="entry name" value="UREIDOGLYCOLATE HYDROLASE"/>
    <property type="match status" value="1"/>
</dbReference>